<dbReference type="GO" id="GO:0016616">
    <property type="term" value="F:oxidoreductase activity, acting on the CH-OH group of donors, NAD or NADP as acceptor"/>
    <property type="evidence" value="ECO:0007669"/>
    <property type="project" value="InterPro"/>
</dbReference>
<evidence type="ECO:0000259" key="1">
    <source>
        <dbReference type="Pfam" id="PF00389"/>
    </source>
</evidence>
<dbReference type="InterPro" id="IPR006139">
    <property type="entry name" value="D-isomer_2_OHA_DH_cat_dom"/>
</dbReference>
<dbReference type="Gene3D" id="3.40.50.720">
    <property type="entry name" value="NAD(P)-binding Rossmann-like Domain"/>
    <property type="match status" value="2"/>
</dbReference>
<dbReference type="Pfam" id="PF00389">
    <property type="entry name" value="2-Hacid_dh"/>
    <property type="match status" value="1"/>
</dbReference>
<sequence length="157" mass="18159">MKVLFLSNIKENEREIAVEKIDSSALLEYFSDLDDENKNEALRTADIVVGGRLTDEQLAIIENLKFHQIMGTGLNRHNLEFYKENRITLCNNHSHAKIIAEHGFSMLHAASKELDHNDKLLREGSWNYEKYQSVTLFNKTMLFLGFGEIAKHFKQMS</sequence>
<dbReference type="AlphaFoldDB" id="X1TWI0"/>
<feature type="domain" description="D-isomer specific 2-hydroxyacid dehydrogenase catalytic" evidence="1">
    <location>
        <begin position="3"/>
        <end position="103"/>
    </location>
</feature>
<gene>
    <name evidence="2" type="ORF">S12H4_54369</name>
</gene>
<dbReference type="SUPFAM" id="SSF52283">
    <property type="entry name" value="Formate/glycerate dehydrogenase catalytic domain-like"/>
    <property type="match status" value="1"/>
</dbReference>
<comment type="caution">
    <text evidence="2">The sequence shown here is derived from an EMBL/GenBank/DDBJ whole genome shotgun (WGS) entry which is preliminary data.</text>
</comment>
<evidence type="ECO:0000313" key="2">
    <source>
        <dbReference type="EMBL" id="GAJ09688.1"/>
    </source>
</evidence>
<dbReference type="GO" id="GO:0051287">
    <property type="term" value="F:NAD binding"/>
    <property type="evidence" value="ECO:0007669"/>
    <property type="project" value="InterPro"/>
</dbReference>
<reference evidence="2" key="1">
    <citation type="journal article" date="2014" name="Front. Microbiol.">
        <title>High frequency of phylogenetically diverse reductive dehalogenase-homologous genes in deep subseafloor sedimentary metagenomes.</title>
        <authorList>
            <person name="Kawai M."/>
            <person name="Futagami T."/>
            <person name="Toyoda A."/>
            <person name="Takaki Y."/>
            <person name="Nishi S."/>
            <person name="Hori S."/>
            <person name="Arai W."/>
            <person name="Tsubouchi T."/>
            <person name="Morono Y."/>
            <person name="Uchiyama I."/>
            <person name="Ito T."/>
            <person name="Fujiyama A."/>
            <person name="Inagaki F."/>
            <person name="Takami H."/>
        </authorList>
    </citation>
    <scope>NUCLEOTIDE SEQUENCE</scope>
    <source>
        <strain evidence="2">Expedition CK06-06</strain>
    </source>
</reference>
<accession>X1TWI0</accession>
<feature type="non-terminal residue" evidence="2">
    <location>
        <position position="157"/>
    </location>
</feature>
<proteinExistence type="predicted"/>
<name>X1TWI0_9ZZZZ</name>
<dbReference type="EMBL" id="BARW01034749">
    <property type="protein sequence ID" value="GAJ09688.1"/>
    <property type="molecule type" value="Genomic_DNA"/>
</dbReference>
<organism evidence="2">
    <name type="scientific">marine sediment metagenome</name>
    <dbReference type="NCBI Taxonomy" id="412755"/>
    <lineage>
        <taxon>unclassified sequences</taxon>
        <taxon>metagenomes</taxon>
        <taxon>ecological metagenomes</taxon>
    </lineage>
</organism>
<protein>
    <recommendedName>
        <fullName evidence="1">D-isomer specific 2-hydroxyacid dehydrogenase catalytic domain-containing protein</fullName>
    </recommendedName>
</protein>